<dbReference type="AlphaFoldDB" id="A0A1G7WLY8"/>
<protein>
    <recommendedName>
        <fullName evidence="3">Asp23 family, cell envelope-related function</fullName>
    </recommendedName>
</protein>
<sequence length="136" mass="14412">MSAAQAGRLGGDLAEVAARTPSTDADRFSGRISVQPRVLEKIAHETSASVVGVERGSISVQVAEGSKGVAVRLSTPLPVPDLDDTAAIRDGEPVLVRVGRIQEEVRDRVAHLIGRDVSRVDITITGAVIAEKRRVR</sequence>
<proteinExistence type="predicted"/>
<dbReference type="STRING" id="370764.SAMN04489810_1131"/>
<dbReference type="OrthoDB" id="5119617at2"/>
<evidence type="ECO:0000313" key="2">
    <source>
        <dbReference type="Proteomes" id="UP000199009"/>
    </source>
</evidence>
<evidence type="ECO:0008006" key="3">
    <source>
        <dbReference type="Google" id="ProtNLM"/>
    </source>
</evidence>
<dbReference type="EMBL" id="LT629692">
    <property type="protein sequence ID" value="SDG73035.1"/>
    <property type="molecule type" value="Genomic_DNA"/>
</dbReference>
<accession>A0A1G7WLY8</accession>
<evidence type="ECO:0000313" key="1">
    <source>
        <dbReference type="EMBL" id="SDG73035.1"/>
    </source>
</evidence>
<dbReference type="RefSeq" id="WP_091487484.1">
    <property type="nucleotide sequence ID" value="NZ_LT629692.1"/>
</dbReference>
<dbReference type="Proteomes" id="UP000199009">
    <property type="component" value="Chromosome I"/>
</dbReference>
<gene>
    <name evidence="1" type="ORF">SAMN04489810_1131</name>
</gene>
<keyword evidence="2" id="KW-1185">Reference proteome</keyword>
<name>A0A1G7WLY8_9MICO</name>
<organism evidence="1 2">
    <name type="scientific">Microbacterium pygmaeum</name>
    <dbReference type="NCBI Taxonomy" id="370764"/>
    <lineage>
        <taxon>Bacteria</taxon>
        <taxon>Bacillati</taxon>
        <taxon>Actinomycetota</taxon>
        <taxon>Actinomycetes</taxon>
        <taxon>Micrococcales</taxon>
        <taxon>Microbacteriaceae</taxon>
        <taxon>Microbacterium</taxon>
    </lineage>
</organism>
<reference evidence="1 2" key="1">
    <citation type="submission" date="2016-10" db="EMBL/GenBank/DDBJ databases">
        <authorList>
            <person name="de Groot N.N."/>
        </authorList>
    </citation>
    <scope>NUCLEOTIDE SEQUENCE [LARGE SCALE GENOMIC DNA]</scope>
    <source>
        <strain evidence="1 2">DSM 23142</strain>
    </source>
</reference>